<dbReference type="InterPro" id="IPR017850">
    <property type="entry name" value="Alkaline_phosphatase_core_sf"/>
</dbReference>
<feature type="signal peptide" evidence="32">
    <location>
        <begin position="1"/>
        <end position="23"/>
    </location>
</feature>
<keyword evidence="16" id="KW-0325">Glycoprotein</keyword>
<evidence type="ECO:0000256" key="2">
    <source>
        <dbReference type="ARBA" id="ARBA00004609"/>
    </source>
</evidence>
<keyword evidence="14" id="KW-0472">Membrane</keyword>
<evidence type="ECO:0000256" key="7">
    <source>
        <dbReference type="ARBA" id="ARBA00022622"/>
    </source>
</evidence>
<comment type="catalytic activity">
    <reaction evidence="29">
        <text>sn-glycerol 3-phosphocholine + H2O = phosphocholine + glycerol + H(+)</text>
        <dbReference type="Rhea" id="RHEA:19545"/>
        <dbReference type="ChEBI" id="CHEBI:15377"/>
        <dbReference type="ChEBI" id="CHEBI:15378"/>
        <dbReference type="ChEBI" id="CHEBI:16870"/>
        <dbReference type="ChEBI" id="CHEBI:17754"/>
        <dbReference type="ChEBI" id="CHEBI:295975"/>
        <dbReference type="EC" id="3.1.4.38"/>
    </reaction>
    <physiologicalReaction direction="left-to-right" evidence="29">
        <dbReference type="Rhea" id="RHEA:19546"/>
    </physiologicalReaction>
</comment>
<keyword evidence="10" id="KW-0378">Hydrolase</keyword>
<comment type="catalytic activity">
    <reaction evidence="31">
        <text>1-(5Z,8Z,11Z,14Z-eicosatetraenoyl)-sn-glycero-3-phosphocholine + H2O = 1-(5Z,8Z,11Z,14Z-eicosatetraenoyl)-sn-glycerol + phosphocholine + H(+)</text>
        <dbReference type="Rhea" id="RHEA:41003"/>
        <dbReference type="ChEBI" id="CHEBI:15377"/>
        <dbReference type="ChEBI" id="CHEBI:15378"/>
        <dbReference type="ChEBI" id="CHEBI:34071"/>
        <dbReference type="ChEBI" id="CHEBI:74344"/>
        <dbReference type="ChEBI" id="CHEBI:295975"/>
    </reaction>
    <physiologicalReaction direction="left-to-right" evidence="31">
        <dbReference type="Rhea" id="RHEA:41004"/>
    </physiologicalReaction>
</comment>
<comment type="catalytic activity">
    <reaction evidence="22">
        <text>1-(9Z-octadecenoyl)-sn-glycero-3-phosphocholine + H2O = 1-(9Z-octadecenoyl)-sn-glycerol + phosphocholine + H(+)</text>
        <dbReference type="Rhea" id="RHEA:41091"/>
        <dbReference type="ChEBI" id="CHEBI:15377"/>
        <dbReference type="ChEBI" id="CHEBI:15378"/>
        <dbReference type="ChEBI" id="CHEBI:28610"/>
        <dbReference type="ChEBI" id="CHEBI:75757"/>
        <dbReference type="ChEBI" id="CHEBI:295975"/>
    </reaction>
    <physiologicalReaction direction="left-to-right" evidence="22">
        <dbReference type="Rhea" id="RHEA:41092"/>
    </physiologicalReaction>
</comment>
<evidence type="ECO:0000256" key="30">
    <source>
        <dbReference type="ARBA" id="ARBA00049092"/>
    </source>
</evidence>
<reference evidence="33 34" key="1">
    <citation type="submission" date="2024-01" db="EMBL/GenBank/DDBJ databases">
        <title>The genome of the rayed Mediterranean limpet Patella caerulea (Linnaeus, 1758).</title>
        <authorList>
            <person name="Anh-Thu Weber A."/>
            <person name="Halstead-Nussloch G."/>
        </authorList>
    </citation>
    <scope>NUCLEOTIDE SEQUENCE [LARGE SCALE GENOMIC DNA]</scope>
    <source>
        <strain evidence="33">AATW-2023a</strain>
        <tissue evidence="33">Whole specimen</tissue>
    </source>
</reference>
<dbReference type="PANTHER" id="PTHR10151:SF66">
    <property type="entry name" value="GLYCEROPHOSPHOCHOLINE CHOLINEPHOSPHODIESTERASE ENPP6"/>
    <property type="match status" value="1"/>
</dbReference>
<evidence type="ECO:0000256" key="26">
    <source>
        <dbReference type="ARBA" id="ARBA00047779"/>
    </source>
</evidence>
<keyword evidence="5" id="KW-1003">Cell membrane</keyword>
<evidence type="ECO:0000256" key="31">
    <source>
        <dbReference type="ARBA" id="ARBA00049320"/>
    </source>
</evidence>
<dbReference type="Proteomes" id="UP001347796">
    <property type="component" value="Unassembled WGS sequence"/>
</dbReference>
<evidence type="ECO:0000256" key="16">
    <source>
        <dbReference type="ARBA" id="ARBA00023180"/>
    </source>
</evidence>
<evidence type="ECO:0000256" key="1">
    <source>
        <dbReference type="ARBA" id="ARBA00001947"/>
    </source>
</evidence>
<proteinExistence type="inferred from homology"/>
<keyword evidence="34" id="KW-1185">Reference proteome</keyword>
<comment type="catalytic activity">
    <reaction evidence="26">
        <text>1-tetradecanoyl-sn-glycero-3-phosphocholine + H2O = 1-tetradecanoyl-sn-glycerol + phosphocholine + H(+)</text>
        <dbReference type="Rhea" id="RHEA:40999"/>
        <dbReference type="ChEBI" id="CHEBI:15377"/>
        <dbReference type="ChEBI" id="CHEBI:15378"/>
        <dbReference type="ChEBI" id="CHEBI:64489"/>
        <dbReference type="ChEBI" id="CHEBI:75536"/>
        <dbReference type="ChEBI" id="CHEBI:295975"/>
    </reaction>
    <physiologicalReaction direction="left-to-right" evidence="26">
        <dbReference type="Rhea" id="RHEA:41000"/>
    </physiologicalReaction>
</comment>
<sequence>MAATKGLGVYIWMLITCIKSVIARENQQLLMLLLDGFRWDYLDQPDLHLPGFRRILEIGIRTDYLKPVYPTLSYPNYYSIATGLYTENHGMISNYMYDEVEKESFLIGTNPEQYHSYWWNQAEPVWISAEKQKLNSYMYFWPGCEVTIRDVKPTQCRPYNGPPSLNDFKRVMADVMRKFVNDEADLGGVYYEMTDKLGHDYGPKSKQLNDNIQALDAELFKLTEDMVKMGLNNKLNVMIFSDHGMTDMTNRTLIDTASILTRDDYDVIRENGPLSSLWPKPGKHREVYHKLRRFHRKMHVYERDDLPERYHYKHNARVAPITMIAEKPYYILTPVKPNYPSRKSDFHPRLGVHGYDDTDIDMRGIFLGFGPSFKAHYRGPGIENIHLYQIMCRILGLIPESHNGTWSTISGLVTDKLPPAVGGASTLTVTYLTSMTLLVLICTILGF</sequence>
<dbReference type="CDD" id="cd16018">
    <property type="entry name" value="Enpp"/>
    <property type="match status" value="1"/>
</dbReference>
<evidence type="ECO:0000256" key="5">
    <source>
        <dbReference type="ARBA" id="ARBA00022475"/>
    </source>
</evidence>
<dbReference type="Pfam" id="PF01663">
    <property type="entry name" value="Phosphodiest"/>
    <property type="match status" value="1"/>
</dbReference>
<evidence type="ECO:0000313" key="33">
    <source>
        <dbReference type="EMBL" id="KAK6183131.1"/>
    </source>
</evidence>
<evidence type="ECO:0000256" key="28">
    <source>
        <dbReference type="ARBA" id="ARBA00048234"/>
    </source>
</evidence>
<evidence type="ECO:0000256" key="17">
    <source>
        <dbReference type="ARBA" id="ARBA00023288"/>
    </source>
</evidence>
<evidence type="ECO:0000256" key="20">
    <source>
        <dbReference type="ARBA" id="ARBA00046203"/>
    </source>
</evidence>
<name>A0AAN8Q0I8_PATCE</name>
<keyword evidence="12" id="KW-0442">Lipid degradation</keyword>
<evidence type="ECO:0000256" key="10">
    <source>
        <dbReference type="ARBA" id="ARBA00022801"/>
    </source>
</evidence>
<dbReference type="EMBL" id="JAZGQO010000007">
    <property type="protein sequence ID" value="KAK6183131.1"/>
    <property type="molecule type" value="Genomic_DNA"/>
</dbReference>
<evidence type="ECO:0000256" key="19">
    <source>
        <dbReference type="ARBA" id="ARBA00032556"/>
    </source>
</evidence>
<dbReference type="PANTHER" id="PTHR10151">
    <property type="entry name" value="ECTONUCLEOTIDE PYROPHOSPHATASE/PHOSPHODIESTERASE"/>
    <property type="match status" value="1"/>
</dbReference>
<comment type="function">
    <text evidence="20">Choline-specific glycerophosphodiesterase that hydrolyzes glycerophosphocholine (GPC) and lysophosphatidylcholine (LPC) and contributes to supplying choline to the cells. Has a preference for LPC with short (12:0 and 14:0) or polyunsaturated (18:2 and 20:4) fatty acids. In vitro, hydrolyzes only choline-containing lysophospholipids, such as sphingosylphosphorylcholine (SPC), platelet-activating factor (PAF) and lysoPAF, but not other lysophospholipids.</text>
</comment>
<comment type="catalytic activity">
    <reaction evidence="27">
        <text>1-hexadecanoyl-sn-glycero-3-phosphocholine + H2O = 1-hexadecanoyl-sn-glycerol + phosphocholine + H(+)</text>
        <dbReference type="Rhea" id="RHEA:41119"/>
        <dbReference type="ChEBI" id="CHEBI:15377"/>
        <dbReference type="ChEBI" id="CHEBI:15378"/>
        <dbReference type="ChEBI" id="CHEBI:72998"/>
        <dbReference type="ChEBI" id="CHEBI:75542"/>
        <dbReference type="ChEBI" id="CHEBI:295975"/>
    </reaction>
    <physiologicalReaction direction="left-to-right" evidence="27">
        <dbReference type="Rhea" id="RHEA:41120"/>
    </physiologicalReaction>
</comment>
<comment type="catalytic activity">
    <reaction evidence="28">
        <text>sphing-4-enine-phosphocholine + H2O = sphing-4-enine + phosphocholine + H(+)</text>
        <dbReference type="Rhea" id="RHEA:41095"/>
        <dbReference type="ChEBI" id="CHEBI:15377"/>
        <dbReference type="ChEBI" id="CHEBI:15378"/>
        <dbReference type="ChEBI" id="CHEBI:57756"/>
        <dbReference type="ChEBI" id="CHEBI:58906"/>
        <dbReference type="ChEBI" id="CHEBI:295975"/>
    </reaction>
    <physiologicalReaction direction="left-to-right" evidence="28">
        <dbReference type="Rhea" id="RHEA:41096"/>
    </physiologicalReaction>
</comment>
<comment type="similarity">
    <text evidence="3">Belongs to the nucleotide pyrophosphatase/phosphodiesterase family.</text>
</comment>
<evidence type="ECO:0000256" key="23">
    <source>
        <dbReference type="ARBA" id="ARBA00047482"/>
    </source>
</evidence>
<dbReference type="InterPro" id="IPR002591">
    <property type="entry name" value="Phosphodiest/P_Trfase"/>
</dbReference>
<evidence type="ECO:0000256" key="9">
    <source>
        <dbReference type="ARBA" id="ARBA00022729"/>
    </source>
</evidence>
<keyword evidence="8" id="KW-0479">Metal-binding</keyword>
<dbReference type="Gene3D" id="3.40.720.10">
    <property type="entry name" value="Alkaline Phosphatase, subunit A"/>
    <property type="match status" value="1"/>
</dbReference>
<evidence type="ECO:0000256" key="18">
    <source>
        <dbReference type="ARBA" id="ARBA00031167"/>
    </source>
</evidence>
<evidence type="ECO:0000256" key="12">
    <source>
        <dbReference type="ARBA" id="ARBA00022963"/>
    </source>
</evidence>
<comment type="cofactor">
    <cofactor evidence="1">
        <name>Zn(2+)</name>
        <dbReference type="ChEBI" id="CHEBI:29105"/>
    </cofactor>
</comment>
<dbReference type="AlphaFoldDB" id="A0AAN8Q0I8"/>
<accession>A0AAN8Q0I8</accession>
<evidence type="ECO:0000256" key="24">
    <source>
        <dbReference type="ARBA" id="ARBA00047494"/>
    </source>
</evidence>
<comment type="catalytic activity">
    <reaction evidence="30">
        <text>1-(9Z,12Z)-octadecadienoyl-sn-glycero-3-phosphocholine + H2O = 1-(9Z,12Z-octadecadienoyl)-sn-glycerol + phosphocholine + H(+)</text>
        <dbReference type="Rhea" id="RHEA:41115"/>
        <dbReference type="ChEBI" id="CHEBI:15377"/>
        <dbReference type="ChEBI" id="CHEBI:15378"/>
        <dbReference type="ChEBI" id="CHEBI:28733"/>
        <dbReference type="ChEBI" id="CHEBI:75561"/>
        <dbReference type="ChEBI" id="CHEBI:295975"/>
    </reaction>
    <physiologicalReaction direction="left-to-right" evidence="30">
        <dbReference type="Rhea" id="RHEA:41116"/>
    </physiologicalReaction>
</comment>
<keyword evidence="7" id="KW-0336">GPI-anchor</keyword>
<keyword evidence="11" id="KW-0862">Zinc</keyword>
<evidence type="ECO:0000256" key="14">
    <source>
        <dbReference type="ARBA" id="ARBA00023136"/>
    </source>
</evidence>
<evidence type="ECO:0000256" key="21">
    <source>
        <dbReference type="ARBA" id="ARBA00047290"/>
    </source>
</evidence>
<dbReference type="SUPFAM" id="SSF53649">
    <property type="entry name" value="Alkaline phosphatase-like"/>
    <property type="match status" value="1"/>
</dbReference>
<dbReference type="EC" id="3.1.4.38" evidence="4"/>
<evidence type="ECO:0000256" key="15">
    <source>
        <dbReference type="ARBA" id="ARBA00023157"/>
    </source>
</evidence>
<dbReference type="GO" id="GO:0046872">
    <property type="term" value="F:metal ion binding"/>
    <property type="evidence" value="ECO:0007669"/>
    <property type="project" value="UniProtKB-KW"/>
</dbReference>
<evidence type="ECO:0000256" key="22">
    <source>
        <dbReference type="ARBA" id="ARBA00047322"/>
    </source>
</evidence>
<keyword evidence="9 32" id="KW-0732">Signal</keyword>
<keyword evidence="13" id="KW-0443">Lipid metabolism</keyword>
<dbReference type="Gene3D" id="3.30.1360.180">
    <property type="match status" value="1"/>
</dbReference>
<gene>
    <name evidence="33" type="ORF">SNE40_010666</name>
</gene>
<evidence type="ECO:0000256" key="27">
    <source>
        <dbReference type="ARBA" id="ARBA00048209"/>
    </source>
</evidence>
<evidence type="ECO:0000256" key="4">
    <source>
        <dbReference type="ARBA" id="ARBA00012318"/>
    </source>
</evidence>
<keyword evidence="15" id="KW-1015">Disulfide bond</keyword>
<feature type="chain" id="PRO_5042819852" description="glycerophosphocholine cholinephosphodiesterase" evidence="32">
    <location>
        <begin position="24"/>
        <end position="447"/>
    </location>
</feature>
<dbReference type="GO" id="GO:0005886">
    <property type="term" value="C:plasma membrane"/>
    <property type="evidence" value="ECO:0007669"/>
    <property type="project" value="UniProtKB-SubCell"/>
</dbReference>
<evidence type="ECO:0000256" key="6">
    <source>
        <dbReference type="ARBA" id="ARBA00022553"/>
    </source>
</evidence>
<comment type="caution">
    <text evidence="33">The sequence shown here is derived from an EMBL/GenBank/DDBJ whole genome shotgun (WGS) entry which is preliminary data.</text>
</comment>
<dbReference type="GO" id="GO:0098552">
    <property type="term" value="C:side of membrane"/>
    <property type="evidence" value="ECO:0007669"/>
    <property type="project" value="UniProtKB-KW"/>
</dbReference>
<comment type="catalytic activity">
    <reaction evidence="25">
        <text>a 1-acyl-sn-glycero-3-phosphocholine + H2O = a 1-acyl-sn-glycerol + phosphocholine + H(+)</text>
        <dbReference type="Rhea" id="RHEA:44720"/>
        <dbReference type="ChEBI" id="CHEBI:15377"/>
        <dbReference type="ChEBI" id="CHEBI:15378"/>
        <dbReference type="ChEBI" id="CHEBI:58168"/>
        <dbReference type="ChEBI" id="CHEBI:64683"/>
        <dbReference type="ChEBI" id="CHEBI:295975"/>
    </reaction>
    <physiologicalReaction direction="left-to-right" evidence="25">
        <dbReference type="Rhea" id="RHEA:44721"/>
    </physiologicalReaction>
</comment>
<protein>
    <recommendedName>
        <fullName evidence="4">glycerophosphocholine cholinephosphodiesterase</fullName>
        <ecNumber evidence="4">3.1.4.38</ecNumber>
    </recommendedName>
    <alternativeName>
        <fullName evidence="19">Choline-specific glycerophosphodiester phosphodiesterase</fullName>
    </alternativeName>
    <alternativeName>
        <fullName evidence="18">Ectonucleotide pyrophosphatase/phosphodiesterase family member 6</fullName>
    </alternativeName>
</protein>
<comment type="catalytic activity">
    <reaction evidence="24">
        <text>a 1-O-alkyl-sn-glycero-3-phosphocholine + H2O = a 1-O-alkyl-sn-glycerol + phosphocholine + H(+)</text>
        <dbReference type="Rhea" id="RHEA:36083"/>
        <dbReference type="ChEBI" id="CHEBI:15377"/>
        <dbReference type="ChEBI" id="CHEBI:15378"/>
        <dbReference type="ChEBI" id="CHEBI:15850"/>
        <dbReference type="ChEBI" id="CHEBI:30909"/>
        <dbReference type="ChEBI" id="CHEBI:295975"/>
    </reaction>
    <physiologicalReaction direction="left-to-right" evidence="24">
        <dbReference type="Rhea" id="RHEA:36084"/>
    </physiologicalReaction>
</comment>
<evidence type="ECO:0000256" key="8">
    <source>
        <dbReference type="ARBA" id="ARBA00022723"/>
    </source>
</evidence>
<evidence type="ECO:0000313" key="34">
    <source>
        <dbReference type="Proteomes" id="UP001347796"/>
    </source>
</evidence>
<evidence type="ECO:0000256" key="3">
    <source>
        <dbReference type="ARBA" id="ARBA00010594"/>
    </source>
</evidence>
<evidence type="ECO:0000256" key="11">
    <source>
        <dbReference type="ARBA" id="ARBA00022833"/>
    </source>
</evidence>
<evidence type="ECO:0000256" key="25">
    <source>
        <dbReference type="ARBA" id="ARBA00047600"/>
    </source>
</evidence>
<organism evidence="33 34">
    <name type="scientific">Patella caerulea</name>
    <name type="common">Rayed Mediterranean limpet</name>
    <dbReference type="NCBI Taxonomy" id="87958"/>
    <lineage>
        <taxon>Eukaryota</taxon>
        <taxon>Metazoa</taxon>
        <taxon>Spiralia</taxon>
        <taxon>Lophotrochozoa</taxon>
        <taxon>Mollusca</taxon>
        <taxon>Gastropoda</taxon>
        <taxon>Patellogastropoda</taxon>
        <taxon>Patelloidea</taxon>
        <taxon>Patellidae</taxon>
        <taxon>Patella</taxon>
    </lineage>
</organism>
<evidence type="ECO:0000256" key="29">
    <source>
        <dbReference type="ARBA" id="ARBA00048703"/>
    </source>
</evidence>
<dbReference type="GO" id="GO:0047390">
    <property type="term" value="F:glycerophosphocholine cholinephosphodiesterase activity"/>
    <property type="evidence" value="ECO:0007669"/>
    <property type="project" value="UniProtKB-EC"/>
</dbReference>
<dbReference type="GO" id="GO:0016042">
    <property type="term" value="P:lipid catabolic process"/>
    <property type="evidence" value="ECO:0007669"/>
    <property type="project" value="UniProtKB-KW"/>
</dbReference>
<comment type="catalytic activity">
    <reaction evidence="21">
        <text>1-dodecanoyl-sn-glycero-3-phosphocholine + H2O = 1-dodecanoyl-sn-glycerol + phosphocholine + H(+)</text>
        <dbReference type="Rhea" id="RHEA:41127"/>
        <dbReference type="ChEBI" id="CHEBI:15377"/>
        <dbReference type="ChEBI" id="CHEBI:15378"/>
        <dbReference type="ChEBI" id="CHEBI:74966"/>
        <dbReference type="ChEBI" id="CHEBI:75529"/>
        <dbReference type="ChEBI" id="CHEBI:295975"/>
    </reaction>
    <physiologicalReaction direction="left-to-right" evidence="21">
        <dbReference type="Rhea" id="RHEA:41128"/>
    </physiologicalReaction>
</comment>
<keyword evidence="17" id="KW-0449">Lipoprotein</keyword>
<keyword evidence="6" id="KW-0597">Phosphoprotein</keyword>
<evidence type="ECO:0000256" key="13">
    <source>
        <dbReference type="ARBA" id="ARBA00023098"/>
    </source>
</evidence>
<comment type="catalytic activity">
    <reaction evidence="23">
        <text>glycero-2-phosphocholine + H2O = phosphocholine + glycerol + H(+)</text>
        <dbReference type="Rhea" id="RHEA:61684"/>
        <dbReference type="ChEBI" id="CHEBI:15377"/>
        <dbReference type="ChEBI" id="CHEBI:15378"/>
        <dbReference type="ChEBI" id="CHEBI:17754"/>
        <dbReference type="ChEBI" id="CHEBI:144950"/>
        <dbReference type="ChEBI" id="CHEBI:295975"/>
    </reaction>
    <physiologicalReaction direction="left-to-right" evidence="23">
        <dbReference type="Rhea" id="RHEA:61685"/>
    </physiologicalReaction>
</comment>
<comment type="subcellular location">
    <subcellularLocation>
        <location evidence="2">Cell membrane</location>
        <topology evidence="2">Lipid-anchor</topology>
        <topology evidence="2">GPI-anchor</topology>
    </subcellularLocation>
</comment>
<evidence type="ECO:0000256" key="32">
    <source>
        <dbReference type="SAM" id="SignalP"/>
    </source>
</evidence>